<accession>A0A183K6Z3</accession>
<dbReference type="WBParaSite" id="SCUD_0001076901-mRNA-1">
    <property type="protein sequence ID" value="SCUD_0001076901-mRNA-1"/>
    <property type="gene ID" value="SCUD_0001076901"/>
</dbReference>
<reference evidence="3" key="1">
    <citation type="submission" date="2016-06" db="UniProtKB">
        <authorList>
            <consortium name="WormBaseParasite"/>
        </authorList>
    </citation>
    <scope>IDENTIFICATION</scope>
</reference>
<keyword evidence="2" id="KW-1185">Reference proteome</keyword>
<organism evidence="3">
    <name type="scientific">Schistosoma curassoni</name>
    <dbReference type="NCBI Taxonomy" id="6186"/>
    <lineage>
        <taxon>Eukaryota</taxon>
        <taxon>Metazoa</taxon>
        <taxon>Spiralia</taxon>
        <taxon>Lophotrochozoa</taxon>
        <taxon>Platyhelminthes</taxon>
        <taxon>Trematoda</taxon>
        <taxon>Digenea</taxon>
        <taxon>Strigeidida</taxon>
        <taxon>Schistosomatoidea</taxon>
        <taxon>Schistosomatidae</taxon>
        <taxon>Schistosoma</taxon>
    </lineage>
</organism>
<proteinExistence type="predicted"/>
<sequence>MDVFMISFEKNNTNTQIKITNNIFKKTYLWTEKERKNLQENLNLSYRSL</sequence>
<dbReference type="AlphaFoldDB" id="A0A183K6Z3"/>
<dbReference type="EMBL" id="UZAK01033979">
    <property type="protein sequence ID" value="VDP41469.1"/>
    <property type="molecule type" value="Genomic_DNA"/>
</dbReference>
<protein>
    <submittedName>
        <fullName evidence="3">Homeobox domain-containing protein</fullName>
    </submittedName>
</protein>
<gene>
    <name evidence="1" type="ORF">SCUD_LOCUS10769</name>
</gene>
<dbReference type="Proteomes" id="UP000279833">
    <property type="component" value="Unassembled WGS sequence"/>
</dbReference>
<evidence type="ECO:0000313" key="2">
    <source>
        <dbReference type="Proteomes" id="UP000279833"/>
    </source>
</evidence>
<evidence type="ECO:0000313" key="3">
    <source>
        <dbReference type="WBParaSite" id="SCUD_0001076901-mRNA-1"/>
    </source>
</evidence>
<reference evidence="1 2" key="2">
    <citation type="submission" date="2018-11" db="EMBL/GenBank/DDBJ databases">
        <authorList>
            <consortium name="Pathogen Informatics"/>
        </authorList>
    </citation>
    <scope>NUCLEOTIDE SEQUENCE [LARGE SCALE GENOMIC DNA]</scope>
    <source>
        <strain evidence="1">Dakar</strain>
        <strain evidence="2">Dakar, Senegal</strain>
    </source>
</reference>
<evidence type="ECO:0000313" key="1">
    <source>
        <dbReference type="EMBL" id="VDP41469.1"/>
    </source>
</evidence>
<name>A0A183K6Z3_9TREM</name>